<evidence type="ECO:0000313" key="2">
    <source>
        <dbReference type="EMBL" id="RNB90016.1"/>
    </source>
</evidence>
<sequence>MNQITLANGQVYSFQQLGSGAPLLFIHAPAIGHVNFFAQHALADHFQLIIPDLPGHGDSSPIPESFSLSAIAGQLCELLARITDQKAIVCGYSQGGPLALECLLASPNLFAGGILVSGFSEVNELFLHTRFYMAEALTAMHGIGLLASSIASSHVDDPVIQKQWISHMENTDSSTLLQLYRAGHAENCTARLSEISSPLLLLCGQEDQRMHPYAQLIEKHAPNARTVIISGVNHQIVTKVPDRFHEEVRCFAASLSLDLQRSAVPVP</sequence>
<evidence type="ECO:0000259" key="1">
    <source>
        <dbReference type="Pfam" id="PF12697"/>
    </source>
</evidence>
<dbReference type="PANTHER" id="PTHR43798">
    <property type="entry name" value="MONOACYLGLYCEROL LIPASE"/>
    <property type="match status" value="1"/>
</dbReference>
<dbReference type="Gene3D" id="3.40.50.1820">
    <property type="entry name" value="alpha/beta hydrolase"/>
    <property type="match status" value="1"/>
</dbReference>
<dbReference type="Proteomes" id="UP000271031">
    <property type="component" value="Unassembled WGS sequence"/>
</dbReference>
<organism evidence="2 3">
    <name type="scientific">Brevibacillus fluminis</name>
    <dbReference type="NCBI Taxonomy" id="511487"/>
    <lineage>
        <taxon>Bacteria</taxon>
        <taxon>Bacillati</taxon>
        <taxon>Bacillota</taxon>
        <taxon>Bacilli</taxon>
        <taxon>Bacillales</taxon>
        <taxon>Paenibacillaceae</taxon>
        <taxon>Brevibacillus</taxon>
    </lineage>
</organism>
<dbReference type="SUPFAM" id="SSF53474">
    <property type="entry name" value="alpha/beta-Hydrolases"/>
    <property type="match status" value="1"/>
</dbReference>
<dbReference type="GO" id="GO:0016787">
    <property type="term" value="F:hydrolase activity"/>
    <property type="evidence" value="ECO:0007669"/>
    <property type="project" value="UniProtKB-KW"/>
</dbReference>
<gene>
    <name evidence="2" type="ORF">EDM56_10815</name>
</gene>
<reference evidence="2 3" key="1">
    <citation type="submission" date="2018-10" db="EMBL/GenBank/DDBJ databases">
        <title>Phylogenomics of Brevibacillus.</title>
        <authorList>
            <person name="Dunlap C."/>
        </authorList>
    </citation>
    <scope>NUCLEOTIDE SEQUENCE [LARGE SCALE GENOMIC DNA]</scope>
    <source>
        <strain evidence="2 3">JCM 15716</strain>
    </source>
</reference>
<dbReference type="EMBL" id="RHHQ01000008">
    <property type="protein sequence ID" value="RNB90016.1"/>
    <property type="molecule type" value="Genomic_DNA"/>
</dbReference>
<dbReference type="Pfam" id="PF12697">
    <property type="entry name" value="Abhydrolase_6"/>
    <property type="match status" value="1"/>
</dbReference>
<comment type="caution">
    <text evidence="2">The sequence shown here is derived from an EMBL/GenBank/DDBJ whole genome shotgun (WGS) entry which is preliminary data.</text>
</comment>
<evidence type="ECO:0000313" key="3">
    <source>
        <dbReference type="Proteomes" id="UP000271031"/>
    </source>
</evidence>
<keyword evidence="3" id="KW-1185">Reference proteome</keyword>
<dbReference type="InterPro" id="IPR029058">
    <property type="entry name" value="AB_hydrolase_fold"/>
</dbReference>
<name>A0A3M8DPF2_9BACL</name>
<feature type="domain" description="AB hydrolase-1" evidence="1">
    <location>
        <begin position="24"/>
        <end position="245"/>
    </location>
</feature>
<protein>
    <submittedName>
        <fullName evidence="2">Alpha/beta hydrolase</fullName>
    </submittedName>
</protein>
<dbReference type="AlphaFoldDB" id="A0A3M8DPF2"/>
<dbReference type="PANTHER" id="PTHR43798:SF33">
    <property type="entry name" value="HYDROLASE, PUTATIVE (AFU_ORTHOLOGUE AFUA_2G14860)-RELATED"/>
    <property type="match status" value="1"/>
</dbReference>
<accession>A0A3M8DPF2</accession>
<dbReference type="InterPro" id="IPR000073">
    <property type="entry name" value="AB_hydrolase_1"/>
</dbReference>
<keyword evidence="2" id="KW-0378">Hydrolase</keyword>
<dbReference type="OrthoDB" id="6191536at2"/>
<proteinExistence type="predicted"/>
<dbReference type="GO" id="GO:0016020">
    <property type="term" value="C:membrane"/>
    <property type="evidence" value="ECO:0007669"/>
    <property type="project" value="TreeGrafter"/>
</dbReference>
<dbReference type="InterPro" id="IPR050266">
    <property type="entry name" value="AB_hydrolase_sf"/>
</dbReference>